<dbReference type="RefSeq" id="XP_038065809.1">
    <property type="nucleotide sequence ID" value="XM_038209881.1"/>
</dbReference>
<evidence type="ECO:0000256" key="1">
    <source>
        <dbReference type="SAM" id="MobiDB-lite"/>
    </source>
</evidence>
<protein>
    <submittedName>
        <fullName evidence="2">Uncharacterized protein</fullName>
    </submittedName>
</protein>
<dbReference type="EnsemblMetazoa" id="XM_038209881.1">
    <property type="protein sequence ID" value="XP_038065809.1"/>
    <property type="gene ID" value="LOC119735927"/>
</dbReference>
<keyword evidence="3" id="KW-1185">Reference proteome</keyword>
<organism evidence="2 3">
    <name type="scientific">Patiria miniata</name>
    <name type="common">Bat star</name>
    <name type="synonym">Asterina miniata</name>
    <dbReference type="NCBI Taxonomy" id="46514"/>
    <lineage>
        <taxon>Eukaryota</taxon>
        <taxon>Metazoa</taxon>
        <taxon>Echinodermata</taxon>
        <taxon>Eleutherozoa</taxon>
        <taxon>Asterozoa</taxon>
        <taxon>Asteroidea</taxon>
        <taxon>Valvatacea</taxon>
        <taxon>Valvatida</taxon>
        <taxon>Asterinidae</taxon>
        <taxon>Patiria</taxon>
    </lineage>
</organism>
<dbReference type="GeneID" id="119735927"/>
<evidence type="ECO:0000313" key="2">
    <source>
        <dbReference type="EnsemblMetazoa" id="XP_038065809.1"/>
    </source>
</evidence>
<sequence>MAYPTQTVGITYSQEALILANSMVNETRKWIGEKIGSMGEHRHDMALEVLSVMPDFNQPPPLPILTSNEMEEEDQQPERVRPSTTMASPTTASAIMSGAYTTCTKGQSSYPWRFSN</sequence>
<name>A0A914AQU5_PATMI</name>
<dbReference type="AlphaFoldDB" id="A0A914AQU5"/>
<dbReference type="Proteomes" id="UP000887568">
    <property type="component" value="Unplaced"/>
</dbReference>
<proteinExistence type="predicted"/>
<accession>A0A914AQU5</accession>
<reference evidence="2" key="1">
    <citation type="submission" date="2022-11" db="UniProtKB">
        <authorList>
            <consortium name="EnsemblMetazoa"/>
        </authorList>
    </citation>
    <scope>IDENTIFICATION</scope>
</reference>
<feature type="region of interest" description="Disordered" evidence="1">
    <location>
        <begin position="69"/>
        <end position="88"/>
    </location>
</feature>
<evidence type="ECO:0000313" key="3">
    <source>
        <dbReference type="Proteomes" id="UP000887568"/>
    </source>
</evidence>